<name>A0A8H5D7W3_9AGAR</name>
<dbReference type="InterPro" id="IPR036322">
    <property type="entry name" value="WD40_repeat_dom_sf"/>
</dbReference>
<dbReference type="SUPFAM" id="SSF81383">
    <property type="entry name" value="F-box domain"/>
    <property type="match status" value="1"/>
</dbReference>
<evidence type="ECO:0000256" key="1">
    <source>
        <dbReference type="ARBA" id="ARBA00022574"/>
    </source>
</evidence>
<dbReference type="PROSITE" id="PS00678">
    <property type="entry name" value="WD_REPEATS_1"/>
    <property type="match status" value="1"/>
</dbReference>
<accession>A0A8H5D7W3</accession>
<feature type="domain" description="F-box" evidence="3">
    <location>
        <begin position="37"/>
        <end position="73"/>
    </location>
</feature>
<dbReference type="Gene3D" id="2.130.10.10">
    <property type="entry name" value="YVTN repeat-like/Quinoprotein amine dehydrogenase"/>
    <property type="match status" value="1"/>
</dbReference>
<keyword evidence="1" id="KW-0853">WD repeat</keyword>
<protein>
    <recommendedName>
        <fullName evidence="3">F-box domain-containing protein</fullName>
    </recommendedName>
</protein>
<keyword evidence="5" id="KW-1185">Reference proteome</keyword>
<dbReference type="EMBL" id="JAACJO010000008">
    <property type="protein sequence ID" value="KAF5355204.1"/>
    <property type="molecule type" value="Genomic_DNA"/>
</dbReference>
<evidence type="ECO:0000313" key="4">
    <source>
        <dbReference type="EMBL" id="KAF5355204.1"/>
    </source>
</evidence>
<dbReference type="InterPro" id="IPR019775">
    <property type="entry name" value="WD40_repeat_CS"/>
</dbReference>
<sequence length="579" mass="64162">MSKRSLSPQDLPPAKRLHIALPKTSQKHVSIVDALYDELILSIFSYLSWFDLCVTQLINRTWARLAVDNELWRIQYLLTFGKPRLRGVRGPTIRPGSREVKPLPVRARVNESVYKDWKWMFRISSNWRKGRCSIEELPCPSRLALSQSRNRDKFSRHLLLTSNLTITASSRPSYGPVIHVTGPTESCSIVCRPDDTILCRITTLVNDQSILTADHSRVLSFLSTGEFMCYRFKHSPLSSTLLFRSSIPGSHLIPVTQAVYHHPLLITLSQDFTLALYSLEFNSVNLTQTLSSFTSFPPVSMVLSTPSPTIYKLVLAYAIPVYPRHWTVGATELMISGTTMTVDSAPGPALQDSSLSFANQSKSQTLTVCSTRSARAVDVPFGWVDERKLRIMREQWGRKVTSVADIQTDGKWIILSPGDQLTGLENRLVSPGSALNPSYPSPMPKLDDPDGSQMNPFTAPSLHSPTSLQLYRLILPPQNSVSSSPPRLSFVRTLHGQTGPVTALSLSDGRCVSSGLNGSIWVWDLEAGTGAEVATASLDSIDGLVLGPDAELIKGSVSFDERRLIITQTDNVVVRRFDV</sequence>
<comment type="caution">
    <text evidence="4">The sequence shown here is derived from an EMBL/GenBank/DDBJ whole genome shotgun (WGS) entry which is preliminary data.</text>
</comment>
<proteinExistence type="predicted"/>
<dbReference type="OrthoDB" id="3219396at2759"/>
<evidence type="ECO:0000259" key="3">
    <source>
        <dbReference type="Pfam" id="PF12937"/>
    </source>
</evidence>
<organism evidence="4 5">
    <name type="scientific">Leucocoprinus leucothites</name>
    <dbReference type="NCBI Taxonomy" id="201217"/>
    <lineage>
        <taxon>Eukaryota</taxon>
        <taxon>Fungi</taxon>
        <taxon>Dikarya</taxon>
        <taxon>Basidiomycota</taxon>
        <taxon>Agaricomycotina</taxon>
        <taxon>Agaricomycetes</taxon>
        <taxon>Agaricomycetidae</taxon>
        <taxon>Agaricales</taxon>
        <taxon>Agaricineae</taxon>
        <taxon>Agaricaceae</taxon>
        <taxon>Leucocoprinus</taxon>
    </lineage>
</organism>
<evidence type="ECO:0000256" key="2">
    <source>
        <dbReference type="ARBA" id="ARBA00022737"/>
    </source>
</evidence>
<dbReference type="Gene3D" id="1.20.1280.50">
    <property type="match status" value="1"/>
</dbReference>
<dbReference type="Pfam" id="PF25499">
    <property type="entry name" value="Beta-prop_pof12"/>
    <property type="match status" value="1"/>
</dbReference>
<dbReference type="Proteomes" id="UP000559027">
    <property type="component" value="Unassembled WGS sequence"/>
</dbReference>
<dbReference type="SMART" id="SM00320">
    <property type="entry name" value="WD40"/>
    <property type="match status" value="2"/>
</dbReference>
<evidence type="ECO:0000313" key="5">
    <source>
        <dbReference type="Proteomes" id="UP000559027"/>
    </source>
</evidence>
<dbReference type="InterPro" id="IPR001680">
    <property type="entry name" value="WD40_rpt"/>
</dbReference>
<dbReference type="InterPro" id="IPR036047">
    <property type="entry name" value="F-box-like_dom_sf"/>
</dbReference>
<dbReference type="AlphaFoldDB" id="A0A8H5D7W3"/>
<reference evidence="4 5" key="1">
    <citation type="journal article" date="2020" name="ISME J.">
        <title>Uncovering the hidden diversity of litter-decomposition mechanisms in mushroom-forming fungi.</title>
        <authorList>
            <person name="Floudas D."/>
            <person name="Bentzer J."/>
            <person name="Ahren D."/>
            <person name="Johansson T."/>
            <person name="Persson P."/>
            <person name="Tunlid A."/>
        </authorList>
    </citation>
    <scope>NUCLEOTIDE SEQUENCE [LARGE SCALE GENOMIC DNA]</scope>
    <source>
        <strain evidence="4 5">CBS 146.42</strain>
    </source>
</reference>
<keyword evidence="2" id="KW-0677">Repeat</keyword>
<dbReference type="InterPro" id="IPR015943">
    <property type="entry name" value="WD40/YVTN_repeat-like_dom_sf"/>
</dbReference>
<gene>
    <name evidence="4" type="ORF">D9756_005414</name>
</gene>
<dbReference type="InterPro" id="IPR001810">
    <property type="entry name" value="F-box_dom"/>
</dbReference>
<dbReference type="Pfam" id="PF12937">
    <property type="entry name" value="F-box-like"/>
    <property type="match status" value="1"/>
</dbReference>
<dbReference type="SUPFAM" id="SSF50978">
    <property type="entry name" value="WD40 repeat-like"/>
    <property type="match status" value="1"/>
</dbReference>